<dbReference type="Proteomes" id="UP000257109">
    <property type="component" value="Unassembled WGS sequence"/>
</dbReference>
<feature type="signal peptide" evidence="9">
    <location>
        <begin position="1"/>
        <end position="25"/>
    </location>
</feature>
<keyword evidence="6" id="KW-0325">Glycoprotein</keyword>
<dbReference type="Gene3D" id="2.60.40.420">
    <property type="entry name" value="Cupredoxins - blue copper proteins"/>
    <property type="match status" value="1"/>
</dbReference>
<comment type="similarity">
    <text evidence="7">Belongs to the early nodulin-like (ENODL) family.</text>
</comment>
<dbReference type="STRING" id="157652.A0A371GY04"/>
<name>A0A371GY04_MUCPR</name>
<evidence type="ECO:0000256" key="8">
    <source>
        <dbReference type="ARBA" id="ARBA00037626"/>
    </source>
</evidence>
<evidence type="ECO:0000256" key="2">
    <source>
        <dbReference type="ARBA" id="ARBA00022458"/>
    </source>
</evidence>
<protein>
    <submittedName>
        <fullName evidence="11">Early nodulin-like protein 1</fullName>
    </submittedName>
</protein>
<feature type="domain" description="Phytocyanin" evidence="10">
    <location>
        <begin position="27"/>
        <end position="135"/>
    </location>
</feature>
<dbReference type="GO" id="GO:0012505">
    <property type="term" value="C:endomembrane system"/>
    <property type="evidence" value="ECO:0007669"/>
    <property type="project" value="UniProtKB-SubCell"/>
</dbReference>
<proteinExistence type="inferred from homology"/>
<evidence type="ECO:0000313" key="11">
    <source>
        <dbReference type="EMBL" id="RDX95346.1"/>
    </source>
</evidence>
<organism evidence="11 12">
    <name type="scientific">Mucuna pruriens</name>
    <name type="common">Velvet bean</name>
    <name type="synonym">Dolichos pruriens</name>
    <dbReference type="NCBI Taxonomy" id="157652"/>
    <lineage>
        <taxon>Eukaryota</taxon>
        <taxon>Viridiplantae</taxon>
        <taxon>Streptophyta</taxon>
        <taxon>Embryophyta</taxon>
        <taxon>Tracheophyta</taxon>
        <taxon>Spermatophyta</taxon>
        <taxon>Magnoliopsida</taxon>
        <taxon>eudicotyledons</taxon>
        <taxon>Gunneridae</taxon>
        <taxon>Pentapetalae</taxon>
        <taxon>rosids</taxon>
        <taxon>fabids</taxon>
        <taxon>Fabales</taxon>
        <taxon>Fabaceae</taxon>
        <taxon>Papilionoideae</taxon>
        <taxon>50 kb inversion clade</taxon>
        <taxon>NPAAA clade</taxon>
        <taxon>indigoferoid/millettioid clade</taxon>
        <taxon>Phaseoleae</taxon>
        <taxon>Mucuna</taxon>
    </lineage>
</organism>
<dbReference type="PROSITE" id="PS51485">
    <property type="entry name" value="PHYTOCYANIN"/>
    <property type="match status" value="1"/>
</dbReference>
<dbReference type="InterPro" id="IPR003245">
    <property type="entry name" value="Phytocyanin_dom"/>
</dbReference>
<evidence type="ECO:0000256" key="1">
    <source>
        <dbReference type="ARBA" id="ARBA00004308"/>
    </source>
</evidence>
<dbReference type="Pfam" id="PF02298">
    <property type="entry name" value="Cu_bind_like"/>
    <property type="match status" value="1"/>
</dbReference>
<accession>A0A371GY04</accession>
<dbReference type="PANTHER" id="PTHR33021">
    <property type="entry name" value="BLUE COPPER PROTEIN"/>
    <property type="match status" value="1"/>
</dbReference>
<evidence type="ECO:0000256" key="9">
    <source>
        <dbReference type="SAM" id="SignalP"/>
    </source>
</evidence>
<comment type="function">
    <text evidence="8">May act as a carbohydrate transporter.</text>
</comment>
<evidence type="ECO:0000256" key="4">
    <source>
        <dbReference type="ARBA" id="ARBA00023136"/>
    </source>
</evidence>
<reference evidence="11" key="1">
    <citation type="submission" date="2018-05" db="EMBL/GenBank/DDBJ databases">
        <title>Draft genome of Mucuna pruriens seed.</title>
        <authorList>
            <person name="Nnadi N.E."/>
            <person name="Vos R."/>
            <person name="Hasami M.H."/>
            <person name="Devisetty U.K."/>
            <person name="Aguiy J.C."/>
        </authorList>
    </citation>
    <scope>NUCLEOTIDE SEQUENCE [LARGE SCALE GENOMIC DNA]</scope>
    <source>
        <strain evidence="11">JCA_2017</strain>
    </source>
</reference>
<dbReference type="FunFam" id="2.60.40.420:FF:000034">
    <property type="entry name" value="Cupredoxin superfamily protein"/>
    <property type="match status" value="1"/>
</dbReference>
<dbReference type="EMBL" id="QJKJ01004153">
    <property type="protein sequence ID" value="RDX95346.1"/>
    <property type="molecule type" value="Genomic_DNA"/>
</dbReference>
<evidence type="ECO:0000256" key="3">
    <source>
        <dbReference type="ARBA" id="ARBA00022729"/>
    </source>
</evidence>
<keyword evidence="4" id="KW-0472">Membrane</keyword>
<keyword evidence="3 9" id="KW-0732">Signal</keyword>
<dbReference type="PANTHER" id="PTHR33021:SF264">
    <property type="entry name" value="OS05G0570900 PROTEIN"/>
    <property type="match status" value="1"/>
</dbReference>
<dbReference type="GO" id="GO:0005886">
    <property type="term" value="C:plasma membrane"/>
    <property type="evidence" value="ECO:0007669"/>
    <property type="project" value="TreeGrafter"/>
</dbReference>
<keyword evidence="5" id="KW-1015">Disulfide bond</keyword>
<dbReference type="AlphaFoldDB" id="A0A371GY04"/>
<dbReference type="GO" id="GO:0009055">
    <property type="term" value="F:electron transfer activity"/>
    <property type="evidence" value="ECO:0007669"/>
    <property type="project" value="InterPro"/>
</dbReference>
<feature type="chain" id="PRO_5016580169" evidence="9">
    <location>
        <begin position="26"/>
        <end position="142"/>
    </location>
</feature>
<dbReference type="SUPFAM" id="SSF49503">
    <property type="entry name" value="Cupredoxins"/>
    <property type="match status" value="1"/>
</dbReference>
<evidence type="ECO:0000256" key="6">
    <source>
        <dbReference type="ARBA" id="ARBA00023180"/>
    </source>
</evidence>
<gene>
    <name evidence="11" type="ORF">CR513_22153</name>
</gene>
<keyword evidence="12" id="KW-1185">Reference proteome</keyword>
<evidence type="ECO:0000256" key="5">
    <source>
        <dbReference type="ARBA" id="ARBA00023157"/>
    </source>
</evidence>
<keyword evidence="2" id="KW-0536">Nodulation</keyword>
<dbReference type="InterPro" id="IPR008972">
    <property type="entry name" value="Cupredoxin"/>
</dbReference>
<comment type="caution">
    <text evidence="11">The sequence shown here is derived from an EMBL/GenBank/DDBJ whole genome shotgun (WGS) entry which is preliminary data.</text>
</comment>
<evidence type="ECO:0000259" key="10">
    <source>
        <dbReference type="PROSITE" id="PS51485"/>
    </source>
</evidence>
<dbReference type="OrthoDB" id="1916408at2759"/>
<dbReference type="InterPro" id="IPR039391">
    <property type="entry name" value="Phytocyanin-like"/>
</dbReference>
<evidence type="ECO:0000256" key="7">
    <source>
        <dbReference type="ARBA" id="ARBA00035011"/>
    </source>
</evidence>
<feature type="non-terminal residue" evidence="11">
    <location>
        <position position="1"/>
    </location>
</feature>
<dbReference type="GO" id="GO:0009877">
    <property type="term" value="P:nodulation"/>
    <property type="evidence" value="ECO:0007669"/>
    <property type="project" value="UniProtKB-KW"/>
</dbReference>
<evidence type="ECO:0000313" key="12">
    <source>
        <dbReference type="Proteomes" id="UP000257109"/>
    </source>
</evidence>
<sequence>MGVKMHLNIFIFATIICMLLVSVSSKATHIVGNKIGWNIPSYPGFFADWAKDRTFVVGDFLQDGNMAVFVYHPGLNTVVQVDKNGYDNCSTRNTIYTYFKGNSSVPLEKPGDYFFFSSVGKHCEAGQKLWINVVPQGQTSSR</sequence>
<comment type="subcellular location">
    <subcellularLocation>
        <location evidence="1">Endomembrane system</location>
    </subcellularLocation>
</comment>